<accession>A0A238JK13</accession>
<organism evidence="2 3">
    <name type="scientific">Octadecabacter ascidiaceicola</name>
    <dbReference type="NCBI Taxonomy" id="1655543"/>
    <lineage>
        <taxon>Bacteria</taxon>
        <taxon>Pseudomonadati</taxon>
        <taxon>Pseudomonadota</taxon>
        <taxon>Alphaproteobacteria</taxon>
        <taxon>Rhodobacterales</taxon>
        <taxon>Roseobacteraceae</taxon>
        <taxon>Octadecabacter</taxon>
    </lineage>
</organism>
<protein>
    <submittedName>
        <fullName evidence="2">Uncharacterized protein</fullName>
    </submittedName>
</protein>
<evidence type="ECO:0000313" key="2">
    <source>
        <dbReference type="EMBL" id="SMX30743.1"/>
    </source>
</evidence>
<keyword evidence="3" id="KW-1185">Reference proteome</keyword>
<sequence>MTANQIMIPLALLLLVAWVILLVVRSRRIAQASTQREHLPNAPSRGLDADAPAKESAENAGRGNFTGGY</sequence>
<name>A0A238JK13_9RHOB</name>
<reference evidence="3" key="1">
    <citation type="submission" date="2017-05" db="EMBL/GenBank/DDBJ databases">
        <authorList>
            <person name="Rodrigo-Torres L."/>
            <person name="Arahal R. D."/>
            <person name="Lucena T."/>
        </authorList>
    </citation>
    <scope>NUCLEOTIDE SEQUENCE [LARGE SCALE GENOMIC DNA]</scope>
    <source>
        <strain evidence="3">CECT 8868</strain>
    </source>
</reference>
<feature type="region of interest" description="Disordered" evidence="1">
    <location>
        <begin position="32"/>
        <end position="69"/>
    </location>
</feature>
<proteinExistence type="predicted"/>
<feature type="compositionally biased region" description="Basic and acidic residues" evidence="1">
    <location>
        <begin position="47"/>
        <end position="57"/>
    </location>
</feature>
<gene>
    <name evidence="2" type="ORF">OCA8868_00006</name>
</gene>
<dbReference type="Proteomes" id="UP000203464">
    <property type="component" value="Unassembled WGS sequence"/>
</dbReference>
<evidence type="ECO:0000313" key="3">
    <source>
        <dbReference type="Proteomes" id="UP000203464"/>
    </source>
</evidence>
<evidence type="ECO:0000256" key="1">
    <source>
        <dbReference type="SAM" id="MobiDB-lite"/>
    </source>
</evidence>
<dbReference type="RefSeq" id="WP_093994530.1">
    <property type="nucleotide sequence ID" value="NZ_FXYD01000001.1"/>
</dbReference>
<dbReference type="AlphaFoldDB" id="A0A238JK13"/>
<dbReference type="EMBL" id="FXYD01000001">
    <property type="protein sequence ID" value="SMX30743.1"/>
    <property type="molecule type" value="Genomic_DNA"/>
</dbReference>